<reference evidence="5 6" key="1">
    <citation type="submission" date="2024-09" db="EMBL/GenBank/DDBJ databases">
        <authorList>
            <person name="Sun Q."/>
            <person name="Mori K."/>
        </authorList>
    </citation>
    <scope>NUCLEOTIDE SEQUENCE [LARGE SCALE GENOMIC DNA]</scope>
    <source>
        <strain evidence="5 6">CECT 8064</strain>
    </source>
</reference>
<dbReference type="PANTHER" id="PTHR46796:SF2">
    <property type="entry name" value="TRANSCRIPTIONAL REGULATORY PROTEIN"/>
    <property type="match status" value="1"/>
</dbReference>
<evidence type="ECO:0000313" key="6">
    <source>
        <dbReference type="Proteomes" id="UP001589645"/>
    </source>
</evidence>
<evidence type="ECO:0000256" key="2">
    <source>
        <dbReference type="ARBA" id="ARBA00023125"/>
    </source>
</evidence>
<organism evidence="5 6">
    <name type="scientific">Vibrio olivae</name>
    <dbReference type="NCBI Taxonomy" id="1243002"/>
    <lineage>
        <taxon>Bacteria</taxon>
        <taxon>Pseudomonadati</taxon>
        <taxon>Pseudomonadota</taxon>
        <taxon>Gammaproteobacteria</taxon>
        <taxon>Vibrionales</taxon>
        <taxon>Vibrionaceae</taxon>
        <taxon>Vibrio</taxon>
    </lineage>
</organism>
<dbReference type="SMART" id="SM00342">
    <property type="entry name" value="HTH_ARAC"/>
    <property type="match status" value="1"/>
</dbReference>
<keyword evidence="6" id="KW-1185">Reference proteome</keyword>
<dbReference type="InterPro" id="IPR037923">
    <property type="entry name" value="HTH-like"/>
</dbReference>
<evidence type="ECO:0000256" key="3">
    <source>
        <dbReference type="ARBA" id="ARBA00023163"/>
    </source>
</evidence>
<protein>
    <submittedName>
        <fullName evidence="5">Helix-turn-helix domain-containing protein</fullName>
    </submittedName>
</protein>
<dbReference type="EMBL" id="JBHMEP010000006">
    <property type="protein sequence ID" value="MFB9136606.1"/>
    <property type="molecule type" value="Genomic_DNA"/>
</dbReference>
<name>A0ABV5HQV1_9VIBR</name>
<evidence type="ECO:0000256" key="1">
    <source>
        <dbReference type="ARBA" id="ARBA00023015"/>
    </source>
</evidence>
<dbReference type="Proteomes" id="UP001589645">
    <property type="component" value="Unassembled WGS sequence"/>
</dbReference>
<sequence>MKQDHFEYASSQHIEGVKAFNATMTSFTYDKHAHEEYAIGVTRKGRQDYFSDGAFHKSYAGNVMCFNPEQVHDGSAGAHSTLEYDMLYIPPAKLIPLMRTMGLTHLNQARVSDSVFNDPILRQQILTMCSLLNQDDSQHVDQEAGLISIAESLVRLSGAKAITSKSYARKDTLLLRSKEFILCNLENPITSDDMSEAANMSKYHFIRLFREQFGITPHQYLLNCRINRARQALEQGTSALDVALSLGFSDASHLNRKFKRVFGITPKQYQRQFSR</sequence>
<evidence type="ECO:0000313" key="5">
    <source>
        <dbReference type="EMBL" id="MFB9136606.1"/>
    </source>
</evidence>
<dbReference type="InterPro" id="IPR050204">
    <property type="entry name" value="AraC_XylS_family_regulators"/>
</dbReference>
<gene>
    <name evidence="5" type="ORF">ACFFUV_16690</name>
</gene>
<dbReference type="InterPro" id="IPR009057">
    <property type="entry name" value="Homeodomain-like_sf"/>
</dbReference>
<dbReference type="Pfam" id="PF02311">
    <property type="entry name" value="AraC_binding"/>
    <property type="match status" value="1"/>
</dbReference>
<dbReference type="Gene3D" id="1.10.10.60">
    <property type="entry name" value="Homeodomain-like"/>
    <property type="match status" value="2"/>
</dbReference>
<dbReference type="InterPro" id="IPR018060">
    <property type="entry name" value="HTH_AraC"/>
</dbReference>
<dbReference type="SUPFAM" id="SSF51215">
    <property type="entry name" value="Regulatory protein AraC"/>
    <property type="match status" value="1"/>
</dbReference>
<evidence type="ECO:0000259" key="4">
    <source>
        <dbReference type="PROSITE" id="PS01124"/>
    </source>
</evidence>
<accession>A0ABV5HQV1</accession>
<dbReference type="RefSeq" id="WP_390194866.1">
    <property type="nucleotide sequence ID" value="NZ_JBHMEP010000006.1"/>
</dbReference>
<proteinExistence type="predicted"/>
<dbReference type="PANTHER" id="PTHR46796">
    <property type="entry name" value="HTH-TYPE TRANSCRIPTIONAL ACTIVATOR RHAS-RELATED"/>
    <property type="match status" value="1"/>
</dbReference>
<comment type="caution">
    <text evidence="5">The sequence shown here is derived from an EMBL/GenBank/DDBJ whole genome shotgun (WGS) entry which is preliminary data.</text>
</comment>
<keyword evidence="1" id="KW-0805">Transcription regulation</keyword>
<dbReference type="Pfam" id="PF12833">
    <property type="entry name" value="HTH_18"/>
    <property type="match status" value="1"/>
</dbReference>
<dbReference type="InterPro" id="IPR003313">
    <property type="entry name" value="AraC-bd"/>
</dbReference>
<feature type="domain" description="HTH araC/xylS-type" evidence="4">
    <location>
        <begin position="175"/>
        <end position="272"/>
    </location>
</feature>
<keyword evidence="3" id="KW-0804">Transcription</keyword>
<dbReference type="PROSITE" id="PS01124">
    <property type="entry name" value="HTH_ARAC_FAMILY_2"/>
    <property type="match status" value="1"/>
</dbReference>
<keyword evidence="2" id="KW-0238">DNA-binding</keyword>
<dbReference type="SUPFAM" id="SSF46689">
    <property type="entry name" value="Homeodomain-like"/>
    <property type="match status" value="2"/>
</dbReference>